<dbReference type="InterPro" id="IPR023198">
    <property type="entry name" value="PGP-like_dom2"/>
</dbReference>
<keyword evidence="4" id="KW-1185">Reference proteome</keyword>
<dbReference type="InterPro" id="IPR023214">
    <property type="entry name" value="HAD_sf"/>
</dbReference>
<dbReference type="SUPFAM" id="SSF56784">
    <property type="entry name" value="HAD-like"/>
    <property type="match status" value="1"/>
</dbReference>
<organism evidence="3 4">
    <name type="scientific">Streptomyces hazeniae</name>
    <dbReference type="NCBI Taxonomy" id="3075538"/>
    <lineage>
        <taxon>Bacteria</taxon>
        <taxon>Bacillati</taxon>
        <taxon>Actinomycetota</taxon>
        <taxon>Actinomycetes</taxon>
        <taxon>Kitasatosporales</taxon>
        <taxon>Streptomycetaceae</taxon>
        <taxon>Streptomyces</taxon>
    </lineage>
</organism>
<comment type="caution">
    <text evidence="3">The sequence shown here is derived from an EMBL/GenBank/DDBJ whole genome shotgun (WGS) entry which is preliminary data.</text>
</comment>
<gene>
    <name evidence="3" type="ORF">RM572_28565</name>
</gene>
<dbReference type="PANTHER" id="PTHR43316:SF3">
    <property type="entry name" value="HALOACID DEHALOGENASE, TYPE II (AFU_ORTHOLOGUE AFUA_2G07750)-RELATED"/>
    <property type="match status" value="1"/>
</dbReference>
<dbReference type="EMBL" id="JAVREQ010000064">
    <property type="protein sequence ID" value="MDT0382707.1"/>
    <property type="molecule type" value="Genomic_DNA"/>
</dbReference>
<dbReference type="RefSeq" id="WP_311676276.1">
    <property type="nucleotide sequence ID" value="NZ_JAVREQ010000064.1"/>
</dbReference>
<dbReference type="InterPro" id="IPR036412">
    <property type="entry name" value="HAD-like_sf"/>
</dbReference>
<dbReference type="PANTHER" id="PTHR43316">
    <property type="entry name" value="HYDROLASE, HALOACID DELAHOGENASE-RELATED"/>
    <property type="match status" value="1"/>
</dbReference>
<dbReference type="InterPro" id="IPR051540">
    <property type="entry name" value="S-2-haloacid_dehalogenase"/>
</dbReference>
<dbReference type="InterPro" id="IPR006439">
    <property type="entry name" value="HAD-SF_hydro_IA"/>
</dbReference>
<dbReference type="Gene3D" id="1.10.150.240">
    <property type="entry name" value="Putative phosphatase, domain 2"/>
    <property type="match status" value="1"/>
</dbReference>
<accession>A0ABU2P0C8</accession>
<dbReference type="NCBIfam" id="TIGR01428">
    <property type="entry name" value="HAD_type_II"/>
    <property type="match status" value="1"/>
</dbReference>
<comment type="similarity">
    <text evidence="1">Belongs to the HAD-like hydrolase superfamily. S-2-haloalkanoic acid dehalogenase family.</text>
</comment>
<evidence type="ECO:0000256" key="2">
    <source>
        <dbReference type="ARBA" id="ARBA00022801"/>
    </source>
</evidence>
<proteinExistence type="inferred from homology"/>
<dbReference type="SFLD" id="SFLDS00003">
    <property type="entry name" value="Haloacid_Dehalogenase"/>
    <property type="match status" value="1"/>
</dbReference>
<evidence type="ECO:0000256" key="1">
    <source>
        <dbReference type="ARBA" id="ARBA00008106"/>
    </source>
</evidence>
<dbReference type="Pfam" id="PF00702">
    <property type="entry name" value="Hydrolase"/>
    <property type="match status" value="1"/>
</dbReference>
<dbReference type="PRINTS" id="PR00413">
    <property type="entry name" value="HADHALOGNASE"/>
</dbReference>
<evidence type="ECO:0000313" key="3">
    <source>
        <dbReference type="EMBL" id="MDT0382707.1"/>
    </source>
</evidence>
<dbReference type="SFLD" id="SFLDG01129">
    <property type="entry name" value="C1.5:_HAD__Beta-PGM__Phosphata"/>
    <property type="match status" value="1"/>
</dbReference>
<evidence type="ECO:0000313" key="4">
    <source>
        <dbReference type="Proteomes" id="UP001183414"/>
    </source>
</evidence>
<dbReference type="Proteomes" id="UP001183414">
    <property type="component" value="Unassembled WGS sequence"/>
</dbReference>
<protein>
    <submittedName>
        <fullName evidence="3">Haloacid dehalogenase type II</fullName>
    </submittedName>
</protein>
<name>A0ABU2P0C8_9ACTN</name>
<reference evidence="4" key="1">
    <citation type="submission" date="2023-07" db="EMBL/GenBank/DDBJ databases">
        <title>30 novel species of actinomycetes from the DSMZ collection.</title>
        <authorList>
            <person name="Nouioui I."/>
        </authorList>
    </citation>
    <scope>NUCLEOTIDE SEQUENCE [LARGE SCALE GENOMIC DNA]</scope>
    <source>
        <strain evidence="4">DSM 42041</strain>
    </source>
</reference>
<keyword evidence="2" id="KW-0378">Hydrolase</keyword>
<sequence length="228" mass="24267">MPTTPRVVIFDVNQTLSDMSPLRWRFEEVGVPGHLLATWFAGVLRDGIALAAAGAYADFRDVARAGLVTLFSEADAEDPGRSADHILDGFAALPVHPDVPDGVRALYGSGLRLATMTNGSARTTERLLGEAGLGRLFEAHLDVSGPGVWKPAPAAYRYAVERLGVDRAEAVLVAVHPWDVDGALRAGLSAVWLRRIPAPYPAIHSPPTHVVDDLRDLPAALGLGRGTT</sequence>
<dbReference type="InterPro" id="IPR006328">
    <property type="entry name" value="2-HAD"/>
</dbReference>
<dbReference type="Gene3D" id="3.40.50.1000">
    <property type="entry name" value="HAD superfamily/HAD-like"/>
    <property type="match status" value="1"/>
</dbReference>